<name>A0A4S2MSQ8_9PEZI</name>
<evidence type="ECO:0000313" key="3">
    <source>
        <dbReference type="Proteomes" id="UP000298138"/>
    </source>
</evidence>
<dbReference type="Proteomes" id="UP000298138">
    <property type="component" value="Unassembled WGS sequence"/>
</dbReference>
<sequence>MSPPKRKVDEITTESRSGNPTCTITATMTITTTGTTPTSATQTITLIDGDTGKLEQQDEDIEREVPRKSQKRSTTTTGTNTTTTPTTTAPHRRDNYVWVTSNRQEAWRRHHVCPGDCDTDHWEAGPVYGSKAAAWKKVLEVKAMMEEDDEDELCVNDECKVCNNKDDDDGAEKVPRYKAEMLDDVMLLVFAGGVEREHRHVIMSVERDLVRY</sequence>
<protein>
    <submittedName>
        <fullName evidence="2">Uncharacterized protein</fullName>
    </submittedName>
</protein>
<dbReference type="AlphaFoldDB" id="A0A4S2MSQ8"/>
<evidence type="ECO:0000256" key="1">
    <source>
        <dbReference type="SAM" id="MobiDB-lite"/>
    </source>
</evidence>
<dbReference type="InParanoid" id="A0A4S2MSQ8"/>
<feature type="region of interest" description="Disordered" evidence="1">
    <location>
        <begin position="1"/>
        <end position="21"/>
    </location>
</feature>
<feature type="compositionally biased region" description="Basic and acidic residues" evidence="1">
    <location>
        <begin position="1"/>
        <end position="10"/>
    </location>
</feature>
<evidence type="ECO:0000313" key="2">
    <source>
        <dbReference type="EMBL" id="TGZ79197.1"/>
    </source>
</evidence>
<dbReference type="EMBL" id="ML220134">
    <property type="protein sequence ID" value="TGZ79197.1"/>
    <property type="molecule type" value="Genomic_DNA"/>
</dbReference>
<organism evidence="2 3">
    <name type="scientific">Ascodesmis nigricans</name>
    <dbReference type="NCBI Taxonomy" id="341454"/>
    <lineage>
        <taxon>Eukaryota</taxon>
        <taxon>Fungi</taxon>
        <taxon>Dikarya</taxon>
        <taxon>Ascomycota</taxon>
        <taxon>Pezizomycotina</taxon>
        <taxon>Pezizomycetes</taxon>
        <taxon>Pezizales</taxon>
        <taxon>Ascodesmidaceae</taxon>
        <taxon>Ascodesmis</taxon>
    </lineage>
</organism>
<reference evidence="2 3" key="1">
    <citation type="submission" date="2019-04" db="EMBL/GenBank/DDBJ databases">
        <title>Comparative genomics and transcriptomics to analyze fruiting body development in filamentous ascomycetes.</title>
        <authorList>
            <consortium name="DOE Joint Genome Institute"/>
            <person name="Lutkenhaus R."/>
            <person name="Traeger S."/>
            <person name="Breuer J."/>
            <person name="Kuo A."/>
            <person name="Lipzen A."/>
            <person name="Pangilinan J."/>
            <person name="Dilworth D."/>
            <person name="Sandor L."/>
            <person name="Poggeler S."/>
            <person name="Barry K."/>
            <person name="Grigoriev I.V."/>
            <person name="Nowrousian M."/>
        </authorList>
    </citation>
    <scope>NUCLEOTIDE SEQUENCE [LARGE SCALE GENOMIC DNA]</scope>
    <source>
        <strain evidence="2 3">CBS 389.68</strain>
    </source>
</reference>
<feature type="compositionally biased region" description="Low complexity" evidence="1">
    <location>
        <begin position="74"/>
        <end position="88"/>
    </location>
</feature>
<gene>
    <name evidence="2" type="ORF">EX30DRAFT_397338</name>
</gene>
<accession>A0A4S2MSQ8</accession>
<proteinExistence type="predicted"/>
<feature type="compositionally biased region" description="Low complexity" evidence="1">
    <location>
        <begin position="33"/>
        <end position="47"/>
    </location>
</feature>
<feature type="region of interest" description="Disordered" evidence="1">
    <location>
        <begin position="33"/>
        <end position="90"/>
    </location>
</feature>
<keyword evidence="3" id="KW-1185">Reference proteome</keyword>